<accession>A0A4Q9KJA2</accession>
<evidence type="ECO:0000256" key="6">
    <source>
        <dbReference type="ARBA" id="ARBA00038076"/>
    </source>
</evidence>
<evidence type="ECO:0000259" key="8">
    <source>
        <dbReference type="Pfam" id="PF02687"/>
    </source>
</evidence>
<feature type="transmembrane region" description="Helical" evidence="7">
    <location>
        <begin position="512"/>
        <end position="532"/>
    </location>
</feature>
<sequence length="898" mass="92965">MFKMPDAARASSPRARRFPSVAQRLAWRDVLAHRGRSLLVAVLIGLPVAGVVAGVTLAASGYPTPQQRVARQLGQAQASLTPGNVYGDRSLCPQTANGLSLCSDERRLVKLAGPPAAPSSAVPPGYRTLTISVGRAKVQRSLSDGQKLPTEVLLKVVDAASPDVAGRWDLAAGSYPTGASVLVSRTFSRDFAKGVGDTIETPKGVFTIAGVLSSPTLWDATVFASPNHPLAVGAAEDEVLLFGERPFTMMDVAAANQAGVFAYGRQLLLTSPRSLYDDLGGQWFTATVLIGSLAMVLITFVAGSAFAIGVRSSRRQLGLLGAVGAPTRTLRRITLWNAIWIAGLGTLAGLAVGLVGGASAVAAVATTDRSYPIWGLNITPGGVAIAACLGIASGLLAAIAPTHWVGKVDALEAVRSPEGQAPPARIPFGGLIVLALGGVAYAAATVLAQERRPGSVRRALITACEAGIVVALVLGTVLCLAPAISGLARLAPRRPLAMRVVLRDLDRHRGRVVPAVGAVLTAATLASALMTLTQGALAAQRAERVWLVHPMHVLLSAQDGPTAQPRDLTAAANAVDALLGVTATSTKLVQGSVVLEVPESNRCPDQEFPNREDWRCVWPVAMGGADYQTVVGGPSELQVLLGRVPTTAETDALASGVVLTTQRAAVADGQVLVLVIPADRSEAIAENEGEQTAIKPIPHAGLLMSVPDGVAGWSFMSPETAKKLGIVTYPGSLVLDVGRRVTADENDRLQARLASLGVQNVALPRDPNRPEEPIVWAVLGVATLLVLMVAGLTTALAVADGVRDESTLAAIGAPPKLRKATTAAHLAVVVFLGCVVGSAVGVALVKVLNQFGFEHLYTGAFAIPWTHLAVLIVGVPAVGAAVAWVVTPASKALARRRD</sequence>
<evidence type="ECO:0000256" key="7">
    <source>
        <dbReference type="SAM" id="Phobius"/>
    </source>
</evidence>
<evidence type="ECO:0000256" key="5">
    <source>
        <dbReference type="ARBA" id="ARBA00023136"/>
    </source>
</evidence>
<feature type="transmembrane region" description="Helical" evidence="7">
    <location>
        <begin position="338"/>
        <end position="363"/>
    </location>
</feature>
<evidence type="ECO:0000256" key="3">
    <source>
        <dbReference type="ARBA" id="ARBA00022692"/>
    </source>
</evidence>
<keyword evidence="3 7" id="KW-0812">Transmembrane</keyword>
<keyword evidence="10" id="KW-1185">Reference proteome</keyword>
<feature type="domain" description="ABC3 transporter permease C-terminal" evidence="8">
    <location>
        <begin position="289"/>
        <end position="401"/>
    </location>
</feature>
<gene>
    <name evidence="9" type="ORF">ET996_11730</name>
</gene>
<comment type="caution">
    <text evidence="9">The sequence shown here is derived from an EMBL/GenBank/DDBJ whole genome shotgun (WGS) entry which is preliminary data.</text>
</comment>
<keyword evidence="2" id="KW-1003">Cell membrane</keyword>
<dbReference type="PANTHER" id="PTHR30572">
    <property type="entry name" value="MEMBRANE COMPONENT OF TRANSPORTER-RELATED"/>
    <property type="match status" value="1"/>
</dbReference>
<feature type="transmembrane region" description="Helical" evidence="7">
    <location>
        <begin position="865"/>
        <end position="887"/>
    </location>
</feature>
<keyword evidence="4 7" id="KW-1133">Transmembrane helix</keyword>
<evidence type="ECO:0000256" key="1">
    <source>
        <dbReference type="ARBA" id="ARBA00004651"/>
    </source>
</evidence>
<organism evidence="9 10">
    <name type="scientific">Propioniciclava tarda</name>
    <dbReference type="NCBI Taxonomy" id="433330"/>
    <lineage>
        <taxon>Bacteria</taxon>
        <taxon>Bacillati</taxon>
        <taxon>Actinomycetota</taxon>
        <taxon>Actinomycetes</taxon>
        <taxon>Propionibacteriales</taxon>
        <taxon>Propionibacteriaceae</taxon>
        <taxon>Propioniciclava</taxon>
    </lineage>
</organism>
<dbReference type="RefSeq" id="WP_131172751.1">
    <property type="nucleotide sequence ID" value="NZ_FXTL01000016.1"/>
</dbReference>
<evidence type="ECO:0000313" key="9">
    <source>
        <dbReference type="EMBL" id="TBT94225.1"/>
    </source>
</evidence>
<dbReference type="InterPro" id="IPR003838">
    <property type="entry name" value="ABC3_permease_C"/>
</dbReference>
<feature type="transmembrane region" description="Helical" evidence="7">
    <location>
        <begin position="468"/>
        <end position="491"/>
    </location>
</feature>
<dbReference type="Proteomes" id="UP000291933">
    <property type="component" value="Unassembled WGS sequence"/>
</dbReference>
<proteinExistence type="inferred from homology"/>
<evidence type="ECO:0000256" key="2">
    <source>
        <dbReference type="ARBA" id="ARBA00022475"/>
    </source>
</evidence>
<feature type="transmembrane region" description="Helical" evidence="7">
    <location>
        <begin position="820"/>
        <end position="845"/>
    </location>
</feature>
<feature type="transmembrane region" description="Helical" evidence="7">
    <location>
        <begin position="283"/>
        <end position="310"/>
    </location>
</feature>
<comment type="similarity">
    <text evidence="6">Belongs to the ABC-4 integral membrane protein family.</text>
</comment>
<dbReference type="GO" id="GO:0005886">
    <property type="term" value="C:plasma membrane"/>
    <property type="evidence" value="ECO:0007669"/>
    <property type="project" value="UniProtKB-SubCell"/>
</dbReference>
<dbReference type="AlphaFoldDB" id="A0A4Q9KJA2"/>
<feature type="transmembrane region" description="Helical" evidence="7">
    <location>
        <begin position="774"/>
        <end position="799"/>
    </location>
</feature>
<dbReference type="OrthoDB" id="3712285at2"/>
<dbReference type="Pfam" id="PF02687">
    <property type="entry name" value="FtsX"/>
    <property type="match status" value="1"/>
</dbReference>
<evidence type="ECO:0000313" key="10">
    <source>
        <dbReference type="Proteomes" id="UP000291933"/>
    </source>
</evidence>
<keyword evidence="5 7" id="KW-0472">Membrane</keyword>
<dbReference type="EMBL" id="SDMR01000016">
    <property type="protein sequence ID" value="TBT94225.1"/>
    <property type="molecule type" value="Genomic_DNA"/>
</dbReference>
<comment type="subcellular location">
    <subcellularLocation>
        <location evidence="1">Cell membrane</location>
        <topology evidence="1">Multi-pass membrane protein</topology>
    </subcellularLocation>
</comment>
<dbReference type="InterPro" id="IPR050250">
    <property type="entry name" value="Macrolide_Exporter_MacB"/>
</dbReference>
<feature type="transmembrane region" description="Helical" evidence="7">
    <location>
        <begin position="426"/>
        <end position="448"/>
    </location>
</feature>
<dbReference type="GO" id="GO:0022857">
    <property type="term" value="F:transmembrane transporter activity"/>
    <property type="evidence" value="ECO:0007669"/>
    <property type="project" value="TreeGrafter"/>
</dbReference>
<evidence type="ECO:0000256" key="4">
    <source>
        <dbReference type="ARBA" id="ARBA00022989"/>
    </source>
</evidence>
<dbReference type="PANTHER" id="PTHR30572:SF4">
    <property type="entry name" value="ABC TRANSPORTER PERMEASE YTRF"/>
    <property type="match status" value="1"/>
</dbReference>
<name>A0A4Q9KJA2_PROTD</name>
<feature type="transmembrane region" description="Helical" evidence="7">
    <location>
        <begin position="383"/>
        <end position="405"/>
    </location>
</feature>
<protein>
    <submittedName>
        <fullName evidence="9">ABC transporter permease</fullName>
    </submittedName>
</protein>
<reference evidence="9 10" key="1">
    <citation type="submission" date="2019-01" db="EMBL/GenBank/DDBJ databases">
        <title>Lactibacter flavus gen. nov., sp. nov., a novel bacterium of the family Propionibacteriaceae isolated from raw milk and dairy products.</title>
        <authorList>
            <person name="Huptas C."/>
            <person name="Wenning M."/>
            <person name="Breitenwieser F."/>
            <person name="Doll E."/>
            <person name="Von Neubeck M."/>
            <person name="Busse H.-J."/>
            <person name="Scherer S."/>
        </authorList>
    </citation>
    <scope>NUCLEOTIDE SEQUENCE [LARGE SCALE GENOMIC DNA]</scope>
    <source>
        <strain evidence="9 10">DSM 22130</strain>
    </source>
</reference>